<dbReference type="EMBL" id="AP018164">
    <property type="protein sequence ID" value="BAX91720.1"/>
    <property type="molecule type" value="Genomic_DNA"/>
</dbReference>
<evidence type="ECO:0000313" key="1">
    <source>
        <dbReference type="EMBL" id="BAX91720.1"/>
    </source>
</evidence>
<organism evidence="1 2">
    <name type="scientific">Mycobacterium shigaense</name>
    <dbReference type="NCBI Taxonomy" id="722731"/>
    <lineage>
        <taxon>Bacteria</taxon>
        <taxon>Bacillati</taxon>
        <taxon>Actinomycetota</taxon>
        <taxon>Actinomycetes</taxon>
        <taxon>Mycobacteriales</taxon>
        <taxon>Mycobacteriaceae</taxon>
        <taxon>Mycobacterium</taxon>
        <taxon>Mycobacterium simiae complex</taxon>
    </lineage>
</organism>
<dbReference type="KEGG" id="mshg:MSG_01564"/>
<dbReference type="Proteomes" id="UP000217736">
    <property type="component" value="Chromosome"/>
</dbReference>
<gene>
    <name evidence="1" type="ORF">MSG_01564</name>
</gene>
<dbReference type="AlphaFoldDB" id="A0A1Z4EFM4"/>
<evidence type="ECO:0000313" key="2">
    <source>
        <dbReference type="Proteomes" id="UP000217736"/>
    </source>
</evidence>
<proteinExistence type="predicted"/>
<name>A0A1Z4EFM4_9MYCO</name>
<sequence length="124" mass="12980">MRRNGGRPRADLDRATHVQLGGADAGGHGGIDAGRLRVILAVEADTLEEAADRGLHAVDTGGLLLRPIRLLVQSAADLVSETAHPEPLHLDLIGITEIAGQLGVSRQRAGKLAENPDFPAPVVH</sequence>
<protein>
    <submittedName>
        <fullName evidence="1">Uncharacterized protein</fullName>
    </submittedName>
</protein>
<accession>A0A1Z4EFM4</accession>
<reference evidence="2" key="1">
    <citation type="submission" date="2017-06" db="EMBL/GenBank/DDBJ databases">
        <title>Complete Genome Sequence of Mycobacterium shigaense.</title>
        <authorList>
            <person name="Fukano H."/>
            <person name="Yoshida M."/>
            <person name="Kazumi Y."/>
            <person name="Ogura Y."/>
            <person name="Mitarai S."/>
            <person name="Hayashi T."/>
            <person name="Hoshino Y."/>
        </authorList>
    </citation>
    <scope>NUCLEOTIDE SEQUENCE [LARGE SCALE GENOMIC DNA]</scope>
    <source>
        <strain evidence="2">UN-152</strain>
    </source>
</reference>
<keyword evidence="2" id="KW-1185">Reference proteome</keyword>